<evidence type="ECO:0000313" key="3">
    <source>
        <dbReference type="Proteomes" id="UP000241890"/>
    </source>
</evidence>
<sequence length="277" mass="28642">MDWADEVEEDGTFVPNDEDAEALKVAAELEEERRKKEAAAPAPPPQPKPSAPPPQQIKNPPKQNPWGPRPPMPGGGGLGGGGGGLGGAGAGGIGPSAAAGGGAASSRWKNHMKNHDEAMAKKRERDRVELEAKLVARATADTPGGPDWRWPCRNGSGPTRSAYASRRASSASACSGGSHAKRKLALCTSRETTSPTCPDGAWTSCSLRTLGWNVGPSCTGSRAAYWPRARSGTAVRTSSQECACAAKAALIGTGTNTGTDFHQCGRENECEPSQATS</sequence>
<dbReference type="EMBL" id="BEYU01000173">
    <property type="protein sequence ID" value="GBG33909.1"/>
    <property type="molecule type" value="Genomic_DNA"/>
</dbReference>
<organism evidence="2 3">
    <name type="scientific">Hondaea fermentalgiana</name>
    <dbReference type="NCBI Taxonomy" id="2315210"/>
    <lineage>
        <taxon>Eukaryota</taxon>
        <taxon>Sar</taxon>
        <taxon>Stramenopiles</taxon>
        <taxon>Bigyra</taxon>
        <taxon>Labyrinthulomycetes</taxon>
        <taxon>Thraustochytrida</taxon>
        <taxon>Thraustochytriidae</taxon>
        <taxon>Hondaea</taxon>
    </lineage>
</organism>
<feature type="region of interest" description="Disordered" evidence="1">
    <location>
        <begin position="1"/>
        <end position="108"/>
    </location>
</feature>
<accession>A0A2R5GUB0</accession>
<feature type="compositionally biased region" description="Low complexity" evidence="1">
    <location>
        <begin position="56"/>
        <end position="65"/>
    </location>
</feature>
<dbReference type="Proteomes" id="UP000241890">
    <property type="component" value="Unassembled WGS sequence"/>
</dbReference>
<comment type="caution">
    <text evidence="2">The sequence shown here is derived from an EMBL/GenBank/DDBJ whole genome shotgun (WGS) entry which is preliminary data.</text>
</comment>
<keyword evidence="3" id="KW-1185">Reference proteome</keyword>
<protein>
    <submittedName>
        <fullName evidence="2">Uncharacterized protein</fullName>
    </submittedName>
</protein>
<proteinExistence type="predicted"/>
<gene>
    <name evidence="2" type="ORF">FCC1311_101322</name>
</gene>
<dbReference type="AlphaFoldDB" id="A0A2R5GUB0"/>
<feature type="compositionally biased region" description="Pro residues" evidence="1">
    <location>
        <begin position="41"/>
        <end position="55"/>
    </location>
</feature>
<evidence type="ECO:0000256" key="1">
    <source>
        <dbReference type="SAM" id="MobiDB-lite"/>
    </source>
</evidence>
<dbReference type="InParanoid" id="A0A2R5GUB0"/>
<reference evidence="2 3" key="1">
    <citation type="submission" date="2017-12" db="EMBL/GenBank/DDBJ databases">
        <title>Sequencing, de novo assembly and annotation of complete genome of a new Thraustochytrid species, strain FCC1311.</title>
        <authorList>
            <person name="Sedici K."/>
            <person name="Godart F."/>
            <person name="Aiese Cigliano R."/>
            <person name="Sanseverino W."/>
            <person name="Barakat M."/>
            <person name="Ortet P."/>
            <person name="Marechal E."/>
            <person name="Cagnac O."/>
            <person name="Amato A."/>
        </authorList>
    </citation>
    <scope>NUCLEOTIDE SEQUENCE [LARGE SCALE GENOMIC DNA]</scope>
</reference>
<feature type="compositionally biased region" description="Acidic residues" evidence="1">
    <location>
        <begin position="1"/>
        <end position="20"/>
    </location>
</feature>
<evidence type="ECO:0000313" key="2">
    <source>
        <dbReference type="EMBL" id="GBG33909.1"/>
    </source>
</evidence>
<name>A0A2R5GUB0_9STRA</name>
<feature type="compositionally biased region" description="Gly residues" evidence="1">
    <location>
        <begin position="74"/>
        <end position="103"/>
    </location>
</feature>